<evidence type="ECO:0000313" key="2">
    <source>
        <dbReference type="EMBL" id="CAG7815083.1"/>
    </source>
</evidence>
<dbReference type="AlphaFoldDB" id="A0A8J2PAY1"/>
<evidence type="ECO:0000256" key="1">
    <source>
        <dbReference type="SAM" id="MobiDB-lite"/>
    </source>
</evidence>
<proteinExistence type="predicted"/>
<protein>
    <submittedName>
        <fullName evidence="2">Uncharacterized protein</fullName>
    </submittedName>
</protein>
<accession>A0A8J2PAY1</accession>
<dbReference type="EMBL" id="CAJVCH010335246">
    <property type="protein sequence ID" value="CAG7815083.1"/>
    <property type="molecule type" value="Genomic_DNA"/>
</dbReference>
<dbReference type="Proteomes" id="UP000708208">
    <property type="component" value="Unassembled WGS sequence"/>
</dbReference>
<evidence type="ECO:0000313" key="3">
    <source>
        <dbReference type="Proteomes" id="UP000708208"/>
    </source>
</evidence>
<comment type="caution">
    <text evidence="2">The sequence shown here is derived from an EMBL/GenBank/DDBJ whole genome shotgun (WGS) entry which is preliminary data.</text>
</comment>
<reference evidence="2" key="1">
    <citation type="submission" date="2021-06" db="EMBL/GenBank/DDBJ databases">
        <authorList>
            <person name="Hodson N. C."/>
            <person name="Mongue J. A."/>
            <person name="Jaron S. K."/>
        </authorList>
    </citation>
    <scope>NUCLEOTIDE SEQUENCE</scope>
</reference>
<sequence length="82" mass="9123">MSFLSGFVKTKRKTSGNYDDGQIDVDDSELPTHHASYQTSSEDETNVQSPVMAEITSSETLPPHLRSKKMKKSMKSSKQDAD</sequence>
<feature type="region of interest" description="Disordered" evidence="1">
    <location>
        <begin position="1"/>
        <end position="82"/>
    </location>
</feature>
<name>A0A8J2PAY1_9HEXA</name>
<keyword evidence="3" id="KW-1185">Reference proteome</keyword>
<feature type="non-terminal residue" evidence="2">
    <location>
        <position position="1"/>
    </location>
</feature>
<gene>
    <name evidence="2" type="ORF">AFUS01_LOCUS25785</name>
</gene>
<feature type="compositionally biased region" description="Basic residues" evidence="1">
    <location>
        <begin position="65"/>
        <end position="75"/>
    </location>
</feature>
<organism evidence="2 3">
    <name type="scientific">Allacma fusca</name>
    <dbReference type="NCBI Taxonomy" id="39272"/>
    <lineage>
        <taxon>Eukaryota</taxon>
        <taxon>Metazoa</taxon>
        <taxon>Ecdysozoa</taxon>
        <taxon>Arthropoda</taxon>
        <taxon>Hexapoda</taxon>
        <taxon>Collembola</taxon>
        <taxon>Symphypleona</taxon>
        <taxon>Sminthuridae</taxon>
        <taxon>Allacma</taxon>
    </lineage>
</organism>